<sequence>MQDKLKDEDRVELMNAVKEWQKKHKASRRIYAQVHDELNKVIQSLTAQQIKRRNGLVKSALIRDYYDTNPLIDYGSLSRVAANLIRCGIDPIEAIHLAAALYFSPDRVSQEIPLIENIHKVTKILEAKKRERELNSRNEVYLPHSS</sequence>
<dbReference type="OrthoDB" id="510527at2"/>
<evidence type="ECO:0000313" key="2">
    <source>
        <dbReference type="Proteomes" id="UP000003781"/>
    </source>
</evidence>
<gene>
    <name evidence="1" type="ORF">CY0110_22819</name>
</gene>
<reference evidence="1 2" key="1">
    <citation type="submission" date="2007-03" db="EMBL/GenBank/DDBJ databases">
        <authorList>
            <person name="Stal L."/>
            <person name="Ferriera S."/>
            <person name="Johnson J."/>
            <person name="Kravitz S."/>
            <person name="Beeson K."/>
            <person name="Sutton G."/>
            <person name="Rogers Y.-H."/>
            <person name="Friedman R."/>
            <person name="Frazier M."/>
            <person name="Venter J.C."/>
        </authorList>
    </citation>
    <scope>NUCLEOTIDE SEQUENCE [LARGE SCALE GENOMIC DNA]</scope>
    <source>
        <strain evidence="1 2">CCY0110</strain>
    </source>
</reference>
<accession>A3IX70</accession>
<dbReference type="EMBL" id="AAXW01000061">
    <property type="protein sequence ID" value="EAZ88909.1"/>
    <property type="molecule type" value="Genomic_DNA"/>
</dbReference>
<dbReference type="AlphaFoldDB" id="A3IX70"/>
<keyword evidence="2" id="KW-1185">Reference proteome</keyword>
<evidence type="ECO:0000313" key="1">
    <source>
        <dbReference type="EMBL" id="EAZ88909.1"/>
    </source>
</evidence>
<proteinExistence type="predicted"/>
<dbReference type="RefSeq" id="WP_008277974.1">
    <property type="nucleotide sequence ID" value="NZ_AAXW01000061.1"/>
</dbReference>
<comment type="caution">
    <text evidence="1">The sequence shown here is derived from an EMBL/GenBank/DDBJ whole genome shotgun (WGS) entry which is preliminary data.</text>
</comment>
<dbReference type="Proteomes" id="UP000003781">
    <property type="component" value="Unassembled WGS sequence"/>
</dbReference>
<name>A3IX70_9CHRO</name>
<organism evidence="1 2">
    <name type="scientific">Crocosphaera chwakensis CCY0110</name>
    <dbReference type="NCBI Taxonomy" id="391612"/>
    <lineage>
        <taxon>Bacteria</taxon>
        <taxon>Bacillati</taxon>
        <taxon>Cyanobacteriota</taxon>
        <taxon>Cyanophyceae</taxon>
        <taxon>Oscillatoriophycideae</taxon>
        <taxon>Chroococcales</taxon>
        <taxon>Aphanothecaceae</taxon>
        <taxon>Crocosphaera</taxon>
        <taxon>Crocosphaera chwakensis</taxon>
    </lineage>
</organism>
<protein>
    <submittedName>
        <fullName evidence="1">Uncharacterized protein</fullName>
    </submittedName>
</protein>